<evidence type="ECO:0000313" key="2">
    <source>
        <dbReference type="Proteomes" id="UP000308600"/>
    </source>
</evidence>
<keyword evidence="1" id="KW-0378">Hydrolase</keyword>
<keyword evidence="2" id="KW-1185">Reference proteome</keyword>
<keyword evidence="1" id="KW-0119">Carbohydrate metabolism</keyword>
<gene>
    <name evidence="1" type="ORF">BDN72DRAFT_763684</name>
</gene>
<accession>A0ACD3B3H4</accession>
<proteinExistence type="predicted"/>
<evidence type="ECO:0000313" key="1">
    <source>
        <dbReference type="EMBL" id="TFK72207.1"/>
    </source>
</evidence>
<name>A0ACD3B3H4_9AGAR</name>
<organism evidence="1 2">
    <name type="scientific">Pluteus cervinus</name>
    <dbReference type="NCBI Taxonomy" id="181527"/>
    <lineage>
        <taxon>Eukaryota</taxon>
        <taxon>Fungi</taxon>
        <taxon>Dikarya</taxon>
        <taxon>Basidiomycota</taxon>
        <taxon>Agaricomycotina</taxon>
        <taxon>Agaricomycetes</taxon>
        <taxon>Agaricomycetidae</taxon>
        <taxon>Agaricales</taxon>
        <taxon>Pluteineae</taxon>
        <taxon>Pluteaceae</taxon>
        <taxon>Pluteus</taxon>
    </lineage>
</organism>
<dbReference type="EMBL" id="ML208288">
    <property type="protein sequence ID" value="TFK72207.1"/>
    <property type="molecule type" value="Genomic_DNA"/>
</dbReference>
<dbReference type="Proteomes" id="UP000308600">
    <property type="component" value="Unassembled WGS sequence"/>
</dbReference>
<keyword evidence="1" id="KW-0858">Xylan degradation</keyword>
<keyword evidence="1" id="KW-0624">Polysaccharide degradation</keyword>
<keyword evidence="1" id="KW-0326">Glycosidase</keyword>
<sequence length="308" mass="33453">MAGLFLRARNSGYSHYIFASHTNRISLLQGAFADSNTLNIAQNNNILKEEFGAVAPENSMKWDATEPSRGKYNFGGPDTLVNWAVSNGKLIRGRSFVWHSQLPSWVSSIGDKDTLTIVIQDHINALAGRYKSRIYCTEIFNEDGSIRQSIFSSVFSGDSFVNVAFQAARAADPSAILYINDYNLDSNNIKLQGLVRLVQKVNGEETRLIDGIGTQMHLDQGGTNGVSAAIDALAAAGLDVAITELDIGGASPTDYTAVVRACLDQPRCISITSAGVSDVSSWRVTRSPLLWDIQYKPKPAYTAIINLA</sequence>
<protein>
    <submittedName>
        <fullName evidence="1">Xylanase</fullName>
    </submittedName>
</protein>
<reference evidence="1 2" key="1">
    <citation type="journal article" date="2019" name="Nat. Ecol. Evol.">
        <title>Megaphylogeny resolves global patterns of mushroom evolution.</title>
        <authorList>
            <person name="Varga T."/>
            <person name="Krizsan K."/>
            <person name="Foldi C."/>
            <person name="Dima B."/>
            <person name="Sanchez-Garcia M."/>
            <person name="Sanchez-Ramirez S."/>
            <person name="Szollosi G.J."/>
            <person name="Szarkandi J.G."/>
            <person name="Papp V."/>
            <person name="Albert L."/>
            <person name="Andreopoulos W."/>
            <person name="Angelini C."/>
            <person name="Antonin V."/>
            <person name="Barry K.W."/>
            <person name="Bougher N.L."/>
            <person name="Buchanan P."/>
            <person name="Buyck B."/>
            <person name="Bense V."/>
            <person name="Catcheside P."/>
            <person name="Chovatia M."/>
            <person name="Cooper J."/>
            <person name="Damon W."/>
            <person name="Desjardin D."/>
            <person name="Finy P."/>
            <person name="Geml J."/>
            <person name="Haridas S."/>
            <person name="Hughes K."/>
            <person name="Justo A."/>
            <person name="Karasinski D."/>
            <person name="Kautmanova I."/>
            <person name="Kiss B."/>
            <person name="Kocsube S."/>
            <person name="Kotiranta H."/>
            <person name="LaButti K.M."/>
            <person name="Lechner B.E."/>
            <person name="Liimatainen K."/>
            <person name="Lipzen A."/>
            <person name="Lukacs Z."/>
            <person name="Mihaltcheva S."/>
            <person name="Morgado L.N."/>
            <person name="Niskanen T."/>
            <person name="Noordeloos M.E."/>
            <person name="Ohm R.A."/>
            <person name="Ortiz-Santana B."/>
            <person name="Ovrebo C."/>
            <person name="Racz N."/>
            <person name="Riley R."/>
            <person name="Savchenko A."/>
            <person name="Shiryaev A."/>
            <person name="Soop K."/>
            <person name="Spirin V."/>
            <person name="Szebenyi C."/>
            <person name="Tomsovsky M."/>
            <person name="Tulloss R.E."/>
            <person name="Uehling J."/>
            <person name="Grigoriev I.V."/>
            <person name="Vagvolgyi C."/>
            <person name="Papp T."/>
            <person name="Martin F.M."/>
            <person name="Miettinen O."/>
            <person name="Hibbett D.S."/>
            <person name="Nagy L.G."/>
        </authorList>
    </citation>
    <scope>NUCLEOTIDE SEQUENCE [LARGE SCALE GENOMIC DNA]</scope>
    <source>
        <strain evidence="1 2">NL-1719</strain>
    </source>
</reference>